<evidence type="ECO:0000313" key="1">
    <source>
        <dbReference type="EMBL" id="KAG7633527.1"/>
    </source>
</evidence>
<dbReference type="InterPro" id="IPR000864">
    <property type="entry name" value="Prot_inh_pot1"/>
</dbReference>
<dbReference type="OrthoDB" id="10013825at2759"/>
<dbReference type="EMBL" id="JAEFBJ010000003">
    <property type="protein sequence ID" value="KAG7633527.1"/>
    <property type="molecule type" value="Genomic_DNA"/>
</dbReference>
<protein>
    <submittedName>
        <fullName evidence="1">Proteinase inhibitor I13 potato inhibitor I</fullName>
    </submittedName>
</protein>
<dbReference type="PANTHER" id="PTHR33091">
    <property type="entry name" value="PROTEIN, PUTATIVE, EXPRESSED-RELATED"/>
    <property type="match status" value="1"/>
</dbReference>
<accession>A0A8T2FBQ6</accession>
<dbReference type="Proteomes" id="UP000694251">
    <property type="component" value="Chromosome 3"/>
</dbReference>
<dbReference type="Pfam" id="PF00280">
    <property type="entry name" value="potato_inhibit"/>
    <property type="match status" value="1"/>
</dbReference>
<keyword evidence="2" id="KW-1185">Reference proteome</keyword>
<dbReference type="PANTHER" id="PTHR33091:SF44">
    <property type="entry name" value="SERINE PROTEASE INHIBITOR POTATO INHIBITOR I-TYPE FAMILY PROTEIN"/>
    <property type="match status" value="1"/>
</dbReference>
<dbReference type="GO" id="GO:0004867">
    <property type="term" value="F:serine-type endopeptidase inhibitor activity"/>
    <property type="evidence" value="ECO:0007669"/>
    <property type="project" value="InterPro"/>
</dbReference>
<sequence>MSRYPPCWSGSCEDPECCAIGKKYRWPELVGKNGQLVKMTIERENPNVLAIVLRYGEKRIENFCCNRVFVYLGSNGQVADAPMIG</sequence>
<dbReference type="GO" id="GO:0009611">
    <property type="term" value="P:response to wounding"/>
    <property type="evidence" value="ECO:0007669"/>
    <property type="project" value="InterPro"/>
</dbReference>
<dbReference type="AlphaFoldDB" id="A0A8T2FBQ6"/>
<organism evidence="1 2">
    <name type="scientific">Arabidopsis suecica</name>
    <name type="common">Swedish thale-cress</name>
    <name type="synonym">Cardaminopsis suecica</name>
    <dbReference type="NCBI Taxonomy" id="45249"/>
    <lineage>
        <taxon>Eukaryota</taxon>
        <taxon>Viridiplantae</taxon>
        <taxon>Streptophyta</taxon>
        <taxon>Embryophyta</taxon>
        <taxon>Tracheophyta</taxon>
        <taxon>Spermatophyta</taxon>
        <taxon>Magnoliopsida</taxon>
        <taxon>eudicotyledons</taxon>
        <taxon>Gunneridae</taxon>
        <taxon>Pentapetalae</taxon>
        <taxon>rosids</taxon>
        <taxon>malvids</taxon>
        <taxon>Brassicales</taxon>
        <taxon>Brassicaceae</taxon>
        <taxon>Camelineae</taxon>
        <taxon>Arabidopsis</taxon>
    </lineage>
</organism>
<evidence type="ECO:0000313" key="2">
    <source>
        <dbReference type="Proteomes" id="UP000694251"/>
    </source>
</evidence>
<gene>
    <name evidence="1" type="ORF">ISN44_As03g038220</name>
</gene>
<comment type="caution">
    <text evidence="1">The sequence shown here is derived from an EMBL/GenBank/DDBJ whole genome shotgun (WGS) entry which is preliminary data.</text>
</comment>
<name>A0A8T2FBQ6_ARASU</name>
<reference evidence="1 2" key="1">
    <citation type="submission" date="2020-12" db="EMBL/GenBank/DDBJ databases">
        <title>Concerted genomic and epigenomic changes stabilize Arabidopsis allopolyploids.</title>
        <authorList>
            <person name="Chen Z."/>
        </authorList>
    </citation>
    <scope>NUCLEOTIDE SEQUENCE [LARGE SCALE GENOMIC DNA]</scope>
    <source>
        <strain evidence="1">As9502</strain>
        <tissue evidence="1">Leaf</tissue>
    </source>
</reference>
<proteinExistence type="predicted"/>